<dbReference type="AlphaFoldDB" id="A0A0K2SQ95"/>
<protein>
    <recommendedName>
        <fullName evidence="4">DUF2933 domain-containing protein</fullName>
    </recommendedName>
</protein>
<proteinExistence type="predicted"/>
<reference evidence="3" key="2">
    <citation type="journal article" date="2016" name="Int. J. Syst. Evol. Microbiol.">
        <title>Complete genome sequence and cell structure of Limnochorda pilosa, a Gram-negative spore-former within the phylum Firmicutes.</title>
        <authorList>
            <person name="Watanabe M."/>
            <person name="Kojima H."/>
            <person name="Fukui M."/>
        </authorList>
    </citation>
    <scope>NUCLEOTIDE SEQUENCE [LARGE SCALE GENOMIC DNA]</scope>
    <source>
        <strain evidence="3">HC45</strain>
    </source>
</reference>
<dbReference type="Proteomes" id="UP000065807">
    <property type="component" value="Chromosome"/>
</dbReference>
<gene>
    <name evidence="2" type="ORF">LIP_3459</name>
</gene>
<feature type="region of interest" description="Disordered" evidence="1">
    <location>
        <begin position="23"/>
        <end position="59"/>
    </location>
</feature>
<dbReference type="STRING" id="1555112.LIP_3459"/>
<sequence length="59" mass="6735">MEVVWILLLLFCIGVHLFMMRGHGHAHGGDHARPHDAPRGERQPRETEPVETNDRRPSA</sequence>
<dbReference type="Pfam" id="PF11666">
    <property type="entry name" value="DUF2933"/>
    <property type="match status" value="1"/>
</dbReference>
<keyword evidence="3" id="KW-1185">Reference proteome</keyword>
<evidence type="ECO:0000313" key="3">
    <source>
        <dbReference type="Proteomes" id="UP000065807"/>
    </source>
</evidence>
<accession>A0A0K2SQ95</accession>
<evidence type="ECO:0000313" key="2">
    <source>
        <dbReference type="EMBL" id="BAS29271.1"/>
    </source>
</evidence>
<reference evidence="3" key="1">
    <citation type="submission" date="2015-07" db="EMBL/GenBank/DDBJ databases">
        <title>Complete genome sequence and phylogenetic analysis of Limnochorda pilosa.</title>
        <authorList>
            <person name="Watanabe M."/>
            <person name="Kojima H."/>
            <person name="Fukui M."/>
        </authorList>
    </citation>
    <scope>NUCLEOTIDE SEQUENCE [LARGE SCALE GENOMIC DNA]</scope>
    <source>
        <strain evidence="3">HC45</strain>
    </source>
</reference>
<evidence type="ECO:0008006" key="4">
    <source>
        <dbReference type="Google" id="ProtNLM"/>
    </source>
</evidence>
<organism evidence="2 3">
    <name type="scientific">Limnochorda pilosa</name>
    <dbReference type="NCBI Taxonomy" id="1555112"/>
    <lineage>
        <taxon>Bacteria</taxon>
        <taxon>Bacillati</taxon>
        <taxon>Bacillota</taxon>
        <taxon>Limnochordia</taxon>
        <taxon>Limnochordales</taxon>
        <taxon>Limnochordaceae</taxon>
        <taxon>Limnochorda</taxon>
    </lineage>
</organism>
<dbReference type="InterPro" id="IPR021682">
    <property type="entry name" value="DUF2933"/>
</dbReference>
<name>A0A0K2SQ95_LIMPI</name>
<feature type="compositionally biased region" description="Basic and acidic residues" evidence="1">
    <location>
        <begin position="27"/>
        <end position="59"/>
    </location>
</feature>
<dbReference type="EMBL" id="AP014924">
    <property type="protein sequence ID" value="BAS29271.1"/>
    <property type="molecule type" value="Genomic_DNA"/>
</dbReference>
<evidence type="ECO:0000256" key="1">
    <source>
        <dbReference type="SAM" id="MobiDB-lite"/>
    </source>
</evidence>
<dbReference type="KEGG" id="lpil:LIP_3459"/>
<dbReference type="RefSeq" id="WP_068140804.1">
    <property type="nucleotide sequence ID" value="NZ_AP014924.1"/>
</dbReference>